<evidence type="ECO:0000256" key="10">
    <source>
        <dbReference type="SAM" id="MobiDB-lite"/>
    </source>
</evidence>
<keyword evidence="9" id="KW-0539">Nucleus</keyword>
<evidence type="ECO:0000256" key="9">
    <source>
        <dbReference type="ARBA" id="ARBA00023242"/>
    </source>
</evidence>
<sequence>MPVVTTAQLAKVLSLLLRKDTSRLEATVSAFSTQYPASDRFAVLCSVTAHLQVGRSLLNAEERLAAFFLFRALYPEQDITNNPFVAFLIEAACEESRTAAERIFILQLLTGQLDPQIALQTPRNVAACLPLSSRVNFPPADVLKKRLLPARFQEDGHAKQVQDAEQPAANFDALQLTRVIGSRHLGLPAAQPATPQDAAAAAKGPGHVLWCLPLPSLPLVAPEDSSSNGHSIIAAALEGPLLPNDQQKIIHEIQEDEQVLQRCRMDPAMLPPLVEHNPGIAAALLLRCLKGESAPDYLAVLVSMELSLHSLEVVSRLTSSLDLPQDFINHYIANCIASCDRAEDKMKQNRMVRLVCVFLHSLLRNNNVNLQDLFLEVQAFCISYSRVREAAALFRRLKALEAAEDGQLDAATAASLAGSESNVDSSSKDGGMAGADMATLSD</sequence>
<proteinExistence type="inferred from homology"/>
<comment type="similarity">
    <text evidence="3">Belongs to the CNOT11 family.</text>
</comment>
<dbReference type="EMBL" id="CAXHTA020000018">
    <property type="protein sequence ID" value="CAL5228136.1"/>
    <property type="molecule type" value="Genomic_DNA"/>
</dbReference>
<evidence type="ECO:0000256" key="5">
    <source>
        <dbReference type="ARBA" id="ARBA00022490"/>
    </source>
</evidence>
<evidence type="ECO:0000256" key="6">
    <source>
        <dbReference type="ARBA" id="ARBA00023015"/>
    </source>
</evidence>
<evidence type="ECO:0000256" key="8">
    <source>
        <dbReference type="ARBA" id="ARBA00023163"/>
    </source>
</evidence>
<evidence type="ECO:0000256" key="4">
    <source>
        <dbReference type="ARBA" id="ARBA00014872"/>
    </source>
</evidence>
<name>A0ABP1G7F7_9CHLO</name>
<dbReference type="PANTHER" id="PTHR15975:SF0">
    <property type="entry name" value="CCR4-NOT TRANSCRIPTION COMPLEX SUBUNIT 11"/>
    <property type="match status" value="1"/>
</dbReference>
<evidence type="ECO:0000313" key="11">
    <source>
        <dbReference type="EMBL" id="CAL5228136.1"/>
    </source>
</evidence>
<keyword evidence="7" id="KW-0943">RNA-mediated gene silencing</keyword>
<keyword evidence="5" id="KW-0963">Cytoplasm</keyword>
<evidence type="ECO:0000256" key="1">
    <source>
        <dbReference type="ARBA" id="ARBA00004123"/>
    </source>
</evidence>
<comment type="caution">
    <text evidence="11">The sequence shown here is derived from an EMBL/GenBank/DDBJ whole genome shotgun (WGS) entry which is preliminary data.</text>
</comment>
<keyword evidence="12" id="KW-1185">Reference proteome</keyword>
<evidence type="ECO:0000256" key="3">
    <source>
        <dbReference type="ARBA" id="ARBA00008030"/>
    </source>
</evidence>
<feature type="region of interest" description="Disordered" evidence="10">
    <location>
        <begin position="416"/>
        <end position="442"/>
    </location>
</feature>
<evidence type="ECO:0000256" key="2">
    <source>
        <dbReference type="ARBA" id="ARBA00004496"/>
    </source>
</evidence>
<dbReference type="PANTHER" id="PTHR15975">
    <property type="entry name" value="CCR4-NOT TRANSCRIPTION COMPLEX SUBUNIT 11"/>
    <property type="match status" value="1"/>
</dbReference>
<reference evidence="11 12" key="1">
    <citation type="submission" date="2024-06" db="EMBL/GenBank/DDBJ databases">
        <authorList>
            <person name="Kraege A."/>
            <person name="Thomma B."/>
        </authorList>
    </citation>
    <scope>NUCLEOTIDE SEQUENCE [LARGE SCALE GENOMIC DNA]</scope>
</reference>
<protein>
    <recommendedName>
        <fullName evidence="4">CCR4-NOT transcription complex subunit 11</fullName>
    </recommendedName>
</protein>
<comment type="subcellular location">
    <subcellularLocation>
        <location evidence="2">Cytoplasm</location>
    </subcellularLocation>
    <subcellularLocation>
        <location evidence="1">Nucleus</location>
    </subcellularLocation>
</comment>
<evidence type="ECO:0000256" key="7">
    <source>
        <dbReference type="ARBA" id="ARBA00023158"/>
    </source>
</evidence>
<dbReference type="Pfam" id="PF10155">
    <property type="entry name" value="CNOT11"/>
    <property type="match status" value="1"/>
</dbReference>
<dbReference type="InterPro" id="IPR019312">
    <property type="entry name" value="CNOT11"/>
</dbReference>
<accession>A0ABP1G7F7</accession>
<gene>
    <name evidence="11" type="primary">g11215</name>
    <name evidence="11" type="ORF">VP750_LOCUS10042</name>
</gene>
<organism evidence="11 12">
    <name type="scientific">Coccomyxa viridis</name>
    <dbReference type="NCBI Taxonomy" id="1274662"/>
    <lineage>
        <taxon>Eukaryota</taxon>
        <taxon>Viridiplantae</taxon>
        <taxon>Chlorophyta</taxon>
        <taxon>core chlorophytes</taxon>
        <taxon>Trebouxiophyceae</taxon>
        <taxon>Trebouxiophyceae incertae sedis</taxon>
        <taxon>Coccomyxaceae</taxon>
        <taxon>Coccomyxa</taxon>
    </lineage>
</organism>
<keyword evidence="8" id="KW-0804">Transcription</keyword>
<keyword evidence="6" id="KW-0805">Transcription regulation</keyword>
<evidence type="ECO:0000313" key="12">
    <source>
        <dbReference type="Proteomes" id="UP001497392"/>
    </source>
</evidence>
<dbReference type="Proteomes" id="UP001497392">
    <property type="component" value="Unassembled WGS sequence"/>
</dbReference>